<dbReference type="Proteomes" id="UP000199647">
    <property type="component" value="Unassembled WGS sequence"/>
</dbReference>
<dbReference type="AlphaFoldDB" id="A0A1H9IS67"/>
<dbReference type="PRINTS" id="PR00081">
    <property type="entry name" value="GDHRDH"/>
</dbReference>
<dbReference type="PRINTS" id="PR00080">
    <property type="entry name" value="SDRFAMILY"/>
</dbReference>
<dbReference type="PROSITE" id="PS00061">
    <property type="entry name" value="ADH_SHORT"/>
    <property type="match status" value="1"/>
</dbReference>
<dbReference type="SUPFAM" id="SSF51735">
    <property type="entry name" value="NAD(P)-binding Rossmann-fold domains"/>
    <property type="match status" value="1"/>
</dbReference>
<dbReference type="PANTHER" id="PTHR43639:SF1">
    <property type="entry name" value="SHORT-CHAIN DEHYDROGENASE_REDUCTASE FAMILY PROTEIN"/>
    <property type="match status" value="1"/>
</dbReference>
<organism evidence="3 4">
    <name type="scientific">Faunimonas pinastri</name>
    <dbReference type="NCBI Taxonomy" id="1855383"/>
    <lineage>
        <taxon>Bacteria</taxon>
        <taxon>Pseudomonadati</taxon>
        <taxon>Pseudomonadota</taxon>
        <taxon>Alphaproteobacteria</taxon>
        <taxon>Hyphomicrobiales</taxon>
        <taxon>Afifellaceae</taxon>
        <taxon>Faunimonas</taxon>
    </lineage>
</organism>
<dbReference type="OrthoDB" id="286404at2"/>
<dbReference type="Pfam" id="PF13561">
    <property type="entry name" value="adh_short_C2"/>
    <property type="match status" value="1"/>
</dbReference>
<dbReference type="InterPro" id="IPR020904">
    <property type="entry name" value="Sc_DH/Rdtase_CS"/>
</dbReference>
<dbReference type="InterPro" id="IPR036291">
    <property type="entry name" value="NAD(P)-bd_dom_sf"/>
</dbReference>
<keyword evidence="4" id="KW-1185">Reference proteome</keyword>
<proteinExistence type="inferred from homology"/>
<dbReference type="FunFam" id="3.40.50.720:FF:000084">
    <property type="entry name" value="Short-chain dehydrogenase reductase"/>
    <property type="match status" value="1"/>
</dbReference>
<reference evidence="3 4" key="1">
    <citation type="submission" date="2016-10" db="EMBL/GenBank/DDBJ databases">
        <authorList>
            <person name="de Groot N.N."/>
        </authorList>
    </citation>
    <scope>NUCLEOTIDE SEQUENCE [LARGE SCALE GENOMIC DNA]</scope>
    <source>
        <strain evidence="3 4">A52C2</strain>
    </source>
</reference>
<protein>
    <submittedName>
        <fullName evidence="3">NAD(P)-dependent dehydrogenase, short-chain alcohol dehydrogenase family</fullName>
    </submittedName>
</protein>
<accession>A0A1H9IS67</accession>
<evidence type="ECO:0000313" key="4">
    <source>
        <dbReference type="Proteomes" id="UP000199647"/>
    </source>
</evidence>
<evidence type="ECO:0000313" key="3">
    <source>
        <dbReference type="EMBL" id="SEQ77352.1"/>
    </source>
</evidence>
<evidence type="ECO:0000256" key="2">
    <source>
        <dbReference type="ARBA" id="ARBA00023002"/>
    </source>
</evidence>
<dbReference type="GO" id="GO:0016491">
    <property type="term" value="F:oxidoreductase activity"/>
    <property type="evidence" value="ECO:0007669"/>
    <property type="project" value="UniProtKB-KW"/>
</dbReference>
<dbReference type="Gene3D" id="3.40.50.720">
    <property type="entry name" value="NAD(P)-binding Rossmann-like Domain"/>
    <property type="match status" value="1"/>
</dbReference>
<dbReference type="EMBL" id="FOFG01000007">
    <property type="protein sequence ID" value="SEQ77352.1"/>
    <property type="molecule type" value="Genomic_DNA"/>
</dbReference>
<keyword evidence="2" id="KW-0560">Oxidoreductase</keyword>
<sequence length="260" mass="26991">MGRVSNKVAIVTGAGTGQGEAEARLLAAEGASVIATDINLDAVSRVVNDINAQRPGAALALKHDVSSGEDWASVVAQGVEKFGPITILVNNAGILAPASYDKVTYAHWQRTMDVNAWSQFVGMQTVIPHMKEAGVGSIVNIASLAVVNACGRFTAYTASKGAVDAVSRAAAIELAPFNIRVNSVDPGVIHTAMVDEAFPDKASIDAAAAAQPLRRMGRPIDVAYLVLYLASDEAWFTTGTSQVIDGGLSVSGGVTPVMER</sequence>
<gene>
    <name evidence="3" type="ORF">SAMN05216548_107189</name>
</gene>
<dbReference type="InterPro" id="IPR002347">
    <property type="entry name" value="SDR_fam"/>
</dbReference>
<dbReference type="PANTHER" id="PTHR43639">
    <property type="entry name" value="OXIDOREDUCTASE, SHORT-CHAIN DEHYDROGENASE/REDUCTASE FAMILY (AFU_ORTHOLOGUE AFUA_5G02870)"/>
    <property type="match status" value="1"/>
</dbReference>
<comment type="similarity">
    <text evidence="1">Belongs to the short-chain dehydrogenases/reductases (SDR) family.</text>
</comment>
<dbReference type="STRING" id="1855383.SAMN05216548_107189"/>
<dbReference type="NCBIfam" id="NF005559">
    <property type="entry name" value="PRK07231.1"/>
    <property type="match status" value="1"/>
</dbReference>
<name>A0A1H9IS67_9HYPH</name>
<evidence type="ECO:0000256" key="1">
    <source>
        <dbReference type="ARBA" id="ARBA00006484"/>
    </source>
</evidence>